<dbReference type="PRINTS" id="PR00111">
    <property type="entry name" value="ABHYDROLASE"/>
</dbReference>
<evidence type="ECO:0000256" key="2">
    <source>
        <dbReference type="ARBA" id="ARBA00022857"/>
    </source>
</evidence>
<dbReference type="Gene3D" id="3.40.50.720">
    <property type="entry name" value="NAD(P)-binding Rossmann-like Domain"/>
    <property type="match status" value="1"/>
</dbReference>
<dbReference type="Pfam" id="PF00106">
    <property type="entry name" value="adh_short"/>
    <property type="match status" value="1"/>
</dbReference>
<dbReference type="Proteomes" id="UP000310189">
    <property type="component" value="Unassembled WGS sequence"/>
</dbReference>
<dbReference type="AlphaFoldDB" id="A0A4T0FXG6"/>
<keyword evidence="2" id="KW-0521">NADP</keyword>
<keyword evidence="6" id="KW-1185">Reference proteome</keyword>
<evidence type="ECO:0000259" key="4">
    <source>
        <dbReference type="Pfam" id="PF12146"/>
    </source>
</evidence>
<evidence type="ECO:0000256" key="1">
    <source>
        <dbReference type="ARBA" id="ARBA00006484"/>
    </source>
</evidence>
<feature type="domain" description="Serine aminopeptidase S33" evidence="4">
    <location>
        <begin position="27"/>
        <end position="275"/>
    </location>
</feature>
<dbReference type="InterPro" id="IPR036291">
    <property type="entry name" value="NAD(P)-bd_dom_sf"/>
</dbReference>
<dbReference type="InterPro" id="IPR000073">
    <property type="entry name" value="AB_hydrolase_1"/>
</dbReference>
<dbReference type="SUPFAM" id="SSF53474">
    <property type="entry name" value="alpha/beta-Hydrolases"/>
    <property type="match status" value="1"/>
</dbReference>
<dbReference type="PANTHER" id="PTHR43618:SF8">
    <property type="entry name" value="7ALPHA-HYDROXYSTEROID DEHYDROGENASE"/>
    <property type="match status" value="1"/>
</dbReference>
<dbReference type="PROSITE" id="PS00061">
    <property type="entry name" value="ADH_SHORT"/>
    <property type="match status" value="1"/>
</dbReference>
<dbReference type="InterPro" id="IPR052178">
    <property type="entry name" value="Sec_Metab_Biosynth_SDR"/>
</dbReference>
<comment type="caution">
    <text evidence="5">The sequence shown here is derived from an EMBL/GenBank/DDBJ whole genome shotgun (WGS) entry which is preliminary data.</text>
</comment>
<accession>A0A4T0FXG6</accession>
<dbReference type="SUPFAM" id="SSF51735">
    <property type="entry name" value="NAD(P)-binding Rossmann-fold domains"/>
    <property type="match status" value="1"/>
</dbReference>
<dbReference type="PRINTS" id="PR00080">
    <property type="entry name" value="SDRFAMILY"/>
</dbReference>
<dbReference type="InterPro" id="IPR020904">
    <property type="entry name" value="Sc_DH/Rdtase_CS"/>
</dbReference>
<sequence>MSEIEISTEWVKVDNGVELYSKTYSPQSPKALVFFVHGFVEHIDRYTLIFPLFAQAGYKVFAFDQRGFGRSAHEKPGNPKPGLTNWKLALGDIQKLMGQYSEKNAGLPMFLMGHSMGGGLTLGAVTRKPSLKLPALRGVVAMSPLILLTNPPPNFLIRFVNRCKNVIGGLTISPAINPVDRTHDVEVQEAIEEDVLASKTATLGGVSDMLRYGSLLLSRDYVNYPANTPLLIAHGDADNLNSFNASQEFIDKVTARSKQLKRYPGARHELFMEADQLKFEVARDVIAWLDNVLDEPVPVSANVQATSKLHHRLMSSSDNRDRFSLRKLYSVEGAVCVVTGGASGLGFVISQTLVANGVSRLYITSRKSEQLKQAVKELGSINPNCRIEYISSDLSRKAGVDAVVSYVRSRESRIDILVNNSGATWGAPLGDFPEAKGWDNIMALNVKASFYMVAGLAELLEQGKSSSEPAHVVNVSSVAGITSDVSSGGLLAKDSGSWSYSASKAALNHLTKTLAHTLARKHIMVNAVLPGTFATRMTRHAVANNKDHLLSVQPTGRYGDDSDIAATLLFLVSKASAHVTGNLLILDGGAAL</sequence>
<dbReference type="PRINTS" id="PR00081">
    <property type="entry name" value="GDHRDH"/>
</dbReference>
<dbReference type="GO" id="GO:0016491">
    <property type="term" value="F:oxidoreductase activity"/>
    <property type="evidence" value="ECO:0007669"/>
    <property type="project" value="UniProtKB-KW"/>
</dbReference>
<comment type="similarity">
    <text evidence="1">Belongs to the short-chain dehydrogenases/reductases (SDR) family.</text>
</comment>
<dbReference type="InterPro" id="IPR029058">
    <property type="entry name" value="AB_hydrolase_fold"/>
</dbReference>
<dbReference type="Pfam" id="PF12146">
    <property type="entry name" value="Hydrolase_4"/>
    <property type="match status" value="1"/>
</dbReference>
<organism evidence="5 6">
    <name type="scientific">Wallemia hederae</name>
    <dbReference type="NCBI Taxonomy" id="1540922"/>
    <lineage>
        <taxon>Eukaryota</taxon>
        <taxon>Fungi</taxon>
        <taxon>Dikarya</taxon>
        <taxon>Basidiomycota</taxon>
        <taxon>Wallemiomycotina</taxon>
        <taxon>Wallemiomycetes</taxon>
        <taxon>Wallemiales</taxon>
        <taxon>Wallemiaceae</taxon>
        <taxon>Wallemia</taxon>
    </lineage>
</organism>
<name>A0A4T0FXG6_9BASI</name>
<dbReference type="InterPro" id="IPR002347">
    <property type="entry name" value="SDR_fam"/>
</dbReference>
<evidence type="ECO:0000313" key="5">
    <source>
        <dbReference type="EMBL" id="TIA92965.1"/>
    </source>
</evidence>
<gene>
    <name evidence="5" type="ORF">E3P99_00436</name>
</gene>
<reference evidence="5 6" key="1">
    <citation type="submission" date="2019-03" db="EMBL/GenBank/DDBJ databases">
        <title>Sequencing 23 genomes of Wallemia ichthyophaga.</title>
        <authorList>
            <person name="Gostincar C."/>
        </authorList>
    </citation>
    <scope>NUCLEOTIDE SEQUENCE [LARGE SCALE GENOMIC DNA]</scope>
    <source>
        <strain evidence="5 6">EXF-5753</strain>
    </source>
</reference>
<keyword evidence="3" id="KW-0560">Oxidoreductase</keyword>
<evidence type="ECO:0000313" key="6">
    <source>
        <dbReference type="Proteomes" id="UP000310189"/>
    </source>
</evidence>
<dbReference type="InterPro" id="IPR022742">
    <property type="entry name" value="Hydrolase_4"/>
</dbReference>
<dbReference type="PANTHER" id="PTHR43618">
    <property type="entry name" value="7-ALPHA-HYDROXYSTEROID DEHYDROGENASE"/>
    <property type="match status" value="1"/>
</dbReference>
<dbReference type="Gene3D" id="3.40.50.1820">
    <property type="entry name" value="alpha/beta hydrolase"/>
    <property type="match status" value="1"/>
</dbReference>
<dbReference type="OrthoDB" id="2898618at2759"/>
<protein>
    <recommendedName>
        <fullName evidence="4">Serine aminopeptidase S33 domain-containing protein</fullName>
    </recommendedName>
</protein>
<dbReference type="EMBL" id="SPNW01000004">
    <property type="protein sequence ID" value="TIA92965.1"/>
    <property type="molecule type" value="Genomic_DNA"/>
</dbReference>
<proteinExistence type="inferred from homology"/>
<evidence type="ECO:0000256" key="3">
    <source>
        <dbReference type="ARBA" id="ARBA00023002"/>
    </source>
</evidence>